<feature type="domain" description="XPG-I" evidence="14">
    <location>
        <begin position="138"/>
        <end position="206"/>
    </location>
</feature>
<keyword evidence="5" id="KW-0479">Metal-binding</keyword>
<dbReference type="GO" id="GO:0046872">
    <property type="term" value="F:metal ion binding"/>
    <property type="evidence" value="ECO:0007669"/>
    <property type="project" value="UniProtKB-KW"/>
</dbReference>
<dbReference type="FunFam" id="1.10.150.20:FF:000011">
    <property type="entry name" value="exonuclease 1"/>
    <property type="match status" value="1"/>
</dbReference>
<keyword evidence="7" id="KW-0378">Hydrolase</keyword>
<feature type="compositionally biased region" description="Basic residues" evidence="13">
    <location>
        <begin position="395"/>
        <end position="409"/>
    </location>
</feature>
<evidence type="ECO:0000256" key="13">
    <source>
        <dbReference type="SAM" id="MobiDB-lite"/>
    </source>
</evidence>
<accession>A0A6G0XUS8</accession>
<dbReference type="PROSITE" id="PS50005">
    <property type="entry name" value="TPR"/>
    <property type="match status" value="1"/>
</dbReference>
<dbReference type="InterPro" id="IPR044752">
    <property type="entry name" value="PIN-like_EXO1"/>
</dbReference>
<dbReference type="GO" id="GO:0017108">
    <property type="term" value="F:5'-flap endonuclease activity"/>
    <property type="evidence" value="ECO:0007669"/>
    <property type="project" value="TreeGrafter"/>
</dbReference>
<keyword evidence="6" id="KW-0227">DNA damage</keyword>
<dbReference type="InterPro" id="IPR006085">
    <property type="entry name" value="XPG_DNA_repair_N"/>
</dbReference>
<protein>
    <submittedName>
        <fullName evidence="16">Uncharacterized protein</fullName>
    </submittedName>
</protein>
<dbReference type="InterPro" id="IPR006086">
    <property type="entry name" value="XPG-I_dom"/>
</dbReference>
<dbReference type="SUPFAM" id="SSF47807">
    <property type="entry name" value="5' to 3' exonuclease, C-terminal subdomain"/>
    <property type="match status" value="1"/>
</dbReference>
<name>A0A6G0XUS8_9STRA</name>
<reference evidence="16 17" key="1">
    <citation type="submission" date="2019-07" db="EMBL/GenBank/DDBJ databases">
        <title>Genomics analysis of Aphanomyces spp. identifies a new class of oomycete effector associated with host adaptation.</title>
        <authorList>
            <person name="Gaulin E."/>
        </authorList>
    </citation>
    <scope>NUCLEOTIDE SEQUENCE [LARGE SCALE GENOMIC DNA]</scope>
    <source>
        <strain evidence="16 17">ATCC 201684</strain>
    </source>
</reference>
<dbReference type="GO" id="GO:0003677">
    <property type="term" value="F:DNA binding"/>
    <property type="evidence" value="ECO:0007669"/>
    <property type="project" value="InterPro"/>
</dbReference>
<dbReference type="SMART" id="SM00485">
    <property type="entry name" value="XPGN"/>
    <property type="match status" value="1"/>
</dbReference>
<feature type="compositionally biased region" description="Polar residues" evidence="13">
    <location>
        <begin position="488"/>
        <end position="498"/>
    </location>
</feature>
<dbReference type="GO" id="GO:0006281">
    <property type="term" value="P:DNA repair"/>
    <property type="evidence" value="ECO:0007669"/>
    <property type="project" value="UniProtKB-KW"/>
</dbReference>
<dbReference type="InterPro" id="IPR019734">
    <property type="entry name" value="TPR_rpt"/>
</dbReference>
<feature type="compositionally biased region" description="Polar residues" evidence="13">
    <location>
        <begin position="420"/>
        <end position="431"/>
    </location>
</feature>
<evidence type="ECO:0000256" key="4">
    <source>
        <dbReference type="ARBA" id="ARBA00022722"/>
    </source>
</evidence>
<evidence type="ECO:0000313" key="17">
    <source>
        <dbReference type="Proteomes" id="UP000481153"/>
    </source>
</evidence>
<organism evidence="16 17">
    <name type="scientific">Aphanomyces euteiches</name>
    <dbReference type="NCBI Taxonomy" id="100861"/>
    <lineage>
        <taxon>Eukaryota</taxon>
        <taxon>Sar</taxon>
        <taxon>Stramenopiles</taxon>
        <taxon>Oomycota</taxon>
        <taxon>Saprolegniomycetes</taxon>
        <taxon>Saprolegniales</taxon>
        <taxon>Verrucalvaceae</taxon>
        <taxon>Aphanomyces</taxon>
    </lineage>
</organism>
<proteinExistence type="predicted"/>
<keyword evidence="4" id="KW-0540">Nuclease</keyword>
<dbReference type="PANTHER" id="PTHR11081:SF65">
    <property type="entry name" value="DNA DAMAGE-INDUCIBLE PROTEIN DIN7-RELATED"/>
    <property type="match status" value="1"/>
</dbReference>
<feature type="region of interest" description="Disordered" evidence="13">
    <location>
        <begin position="388"/>
        <end position="453"/>
    </location>
</feature>
<feature type="domain" description="XPG N-terminal" evidence="15">
    <location>
        <begin position="1"/>
        <end position="99"/>
    </location>
</feature>
<sequence>MGISNLLPQLKSITEETTLHKFKGKTIAVDGYVWLHRGVYSCSQELCLGQDSDRYVNYFMERVDFLLNCGIHPYIVFDGGPLPMKKATEDERRASREKHRTAGLEFLKNKNYDMARQSFVKAVDVSPYMAYRVIQRLKMKQVKYVVAPYEADAQMAYMVRSGLVDAVISEDSDCLPFGCKNVLFKMDHYGGVEAIDMANLAKNKQLSFVGFSEDMFLDMCILSGCDYVASIPGMGIKKSHALVLRYGNSQKVIRALRLEGKLKIAKSYETQVAQARLTFRHQRVYDPITKTLVHVTPLAPSMLDQEMDFLGPLIPNELAKDIAEGIVDPMSHAPFSSHAPKSPVMPPSNATSTVKASATPMKTPEPTSTFQTPEVEKENAFTRLLQAGSLMPRSSSKRKPPTVHHKGTTKRPALQPVPASLSNPPVNTQRSRFFGKATVSSTQSKTDESYQPSKAFENLQQFKSKANDDLRLSKENNCLKLETDNDTLKQGASNQVMPQSRKEEKLQPSKINENLPQLEPIKSPVASKPTTDTFPLFQRFRFNA</sequence>
<evidence type="ECO:0000313" key="16">
    <source>
        <dbReference type="EMBL" id="KAF0744410.1"/>
    </source>
</evidence>
<feature type="region of interest" description="Disordered" evidence="13">
    <location>
        <begin position="333"/>
        <end position="376"/>
    </location>
</feature>
<evidence type="ECO:0000256" key="11">
    <source>
        <dbReference type="ARBA" id="ARBA00023242"/>
    </source>
</evidence>
<dbReference type="VEuPathDB" id="FungiDB:AeMF1_012059"/>
<dbReference type="GO" id="GO:0005634">
    <property type="term" value="C:nucleus"/>
    <property type="evidence" value="ECO:0007669"/>
    <property type="project" value="UniProtKB-SubCell"/>
</dbReference>
<dbReference type="PRINTS" id="PR00853">
    <property type="entry name" value="XPGRADSUPER"/>
</dbReference>
<dbReference type="Proteomes" id="UP000481153">
    <property type="component" value="Unassembled WGS sequence"/>
</dbReference>
<dbReference type="Gene3D" id="1.10.150.20">
    <property type="entry name" value="5' to 3' exonuclease, C-terminal subdomain"/>
    <property type="match status" value="1"/>
</dbReference>
<keyword evidence="12" id="KW-0802">TPR repeat</keyword>
<keyword evidence="8" id="KW-0460">Magnesium</keyword>
<dbReference type="Pfam" id="PF00752">
    <property type="entry name" value="XPG_N"/>
    <property type="match status" value="1"/>
</dbReference>
<dbReference type="InterPro" id="IPR008918">
    <property type="entry name" value="HhH2"/>
</dbReference>
<dbReference type="CDD" id="cd09857">
    <property type="entry name" value="PIN_EXO1"/>
    <property type="match status" value="1"/>
</dbReference>
<evidence type="ECO:0000256" key="6">
    <source>
        <dbReference type="ARBA" id="ARBA00022763"/>
    </source>
</evidence>
<keyword evidence="10" id="KW-0234">DNA repair</keyword>
<gene>
    <name evidence="16" type="ORF">Ae201684_000891</name>
</gene>
<dbReference type="Pfam" id="PF00867">
    <property type="entry name" value="XPG_I"/>
    <property type="match status" value="1"/>
</dbReference>
<evidence type="ECO:0000259" key="15">
    <source>
        <dbReference type="SMART" id="SM00485"/>
    </source>
</evidence>
<evidence type="ECO:0000256" key="9">
    <source>
        <dbReference type="ARBA" id="ARBA00023128"/>
    </source>
</evidence>
<feature type="repeat" description="TPR" evidence="12">
    <location>
        <begin position="96"/>
        <end position="129"/>
    </location>
</feature>
<evidence type="ECO:0000256" key="3">
    <source>
        <dbReference type="ARBA" id="ARBA00022553"/>
    </source>
</evidence>
<evidence type="ECO:0000256" key="2">
    <source>
        <dbReference type="ARBA" id="ARBA00004123"/>
    </source>
</evidence>
<keyword evidence="9" id="KW-0496">Mitochondrion</keyword>
<comment type="caution">
    <text evidence="16">The sequence shown here is derived from an EMBL/GenBank/DDBJ whole genome shotgun (WGS) entry which is preliminary data.</text>
</comment>
<dbReference type="InterPro" id="IPR036279">
    <property type="entry name" value="5-3_exonuclease_C_sf"/>
</dbReference>
<keyword evidence="11" id="KW-0539">Nucleus</keyword>
<dbReference type="AlphaFoldDB" id="A0A6G0XUS8"/>
<dbReference type="SMART" id="SM00484">
    <property type="entry name" value="XPGI"/>
    <property type="match status" value="1"/>
</dbReference>
<feature type="region of interest" description="Disordered" evidence="13">
    <location>
        <begin position="483"/>
        <end position="532"/>
    </location>
</feature>
<dbReference type="EMBL" id="VJMJ01000009">
    <property type="protein sequence ID" value="KAF0744410.1"/>
    <property type="molecule type" value="Genomic_DNA"/>
</dbReference>
<dbReference type="FunFam" id="3.40.50.1010:FF:000002">
    <property type="entry name" value="Exonuclease 1, putative"/>
    <property type="match status" value="1"/>
</dbReference>
<dbReference type="SMART" id="SM00279">
    <property type="entry name" value="HhH2"/>
    <property type="match status" value="1"/>
</dbReference>
<dbReference type="Gene3D" id="3.40.50.1010">
    <property type="entry name" value="5'-nuclease"/>
    <property type="match status" value="1"/>
</dbReference>
<keyword evidence="17" id="KW-1185">Reference proteome</keyword>
<dbReference type="PANTHER" id="PTHR11081">
    <property type="entry name" value="FLAP ENDONUCLEASE FAMILY MEMBER"/>
    <property type="match status" value="1"/>
</dbReference>
<dbReference type="SUPFAM" id="SSF88723">
    <property type="entry name" value="PIN domain-like"/>
    <property type="match status" value="1"/>
</dbReference>
<evidence type="ECO:0000256" key="10">
    <source>
        <dbReference type="ARBA" id="ARBA00023204"/>
    </source>
</evidence>
<dbReference type="CDD" id="cd09901">
    <property type="entry name" value="H3TH_FEN1-like"/>
    <property type="match status" value="1"/>
</dbReference>
<comment type="subcellular location">
    <subcellularLocation>
        <location evidence="2">Nucleus</location>
    </subcellularLocation>
</comment>
<evidence type="ECO:0000256" key="12">
    <source>
        <dbReference type="PROSITE-ProRule" id="PRU00339"/>
    </source>
</evidence>
<evidence type="ECO:0000256" key="1">
    <source>
        <dbReference type="ARBA" id="ARBA00001946"/>
    </source>
</evidence>
<keyword evidence="3" id="KW-0597">Phosphoprotein</keyword>
<evidence type="ECO:0000256" key="5">
    <source>
        <dbReference type="ARBA" id="ARBA00022723"/>
    </source>
</evidence>
<dbReference type="InterPro" id="IPR029060">
    <property type="entry name" value="PIN-like_dom_sf"/>
</dbReference>
<feature type="compositionally biased region" description="Polar residues" evidence="13">
    <location>
        <begin position="438"/>
        <end position="453"/>
    </location>
</feature>
<evidence type="ECO:0000256" key="7">
    <source>
        <dbReference type="ARBA" id="ARBA00022801"/>
    </source>
</evidence>
<dbReference type="InterPro" id="IPR006084">
    <property type="entry name" value="XPG/Rad2"/>
</dbReference>
<evidence type="ECO:0000259" key="14">
    <source>
        <dbReference type="SMART" id="SM00484"/>
    </source>
</evidence>
<evidence type="ECO:0000256" key="8">
    <source>
        <dbReference type="ARBA" id="ARBA00022842"/>
    </source>
</evidence>
<comment type="cofactor">
    <cofactor evidence="1">
        <name>Mg(2+)</name>
        <dbReference type="ChEBI" id="CHEBI:18420"/>
    </cofactor>
</comment>